<name>A0A1H8PPR1_9RHOB</name>
<dbReference type="Proteomes" id="UP000199054">
    <property type="component" value="Unassembled WGS sequence"/>
</dbReference>
<accession>A0A1H8PPR1</accession>
<keyword evidence="3" id="KW-1185">Reference proteome</keyword>
<protein>
    <submittedName>
        <fullName evidence="2">Uncharacterized protein</fullName>
    </submittedName>
</protein>
<evidence type="ECO:0000313" key="3">
    <source>
        <dbReference type="Proteomes" id="UP000199054"/>
    </source>
</evidence>
<dbReference type="AlphaFoldDB" id="A0A1H8PPR1"/>
<dbReference type="RefSeq" id="WP_211657471.1">
    <property type="nucleotide sequence ID" value="NZ_FODE01000109.1"/>
</dbReference>
<feature type="non-terminal residue" evidence="2">
    <location>
        <position position="1"/>
    </location>
</feature>
<dbReference type="EMBL" id="FODE01000109">
    <property type="protein sequence ID" value="SEO43664.1"/>
    <property type="molecule type" value="Genomic_DNA"/>
</dbReference>
<sequence>VTHKAVSKTSCHGASTSRQASQHRAATSRLHLIAQGWALAERLMGRTRVVWSRPQAVEAAREADALSKALRDAGAL</sequence>
<gene>
    <name evidence="2" type="ORF">SAMN04489859_11093</name>
</gene>
<reference evidence="2 3" key="1">
    <citation type="submission" date="2016-10" db="EMBL/GenBank/DDBJ databases">
        <authorList>
            <person name="de Groot N.N."/>
        </authorList>
    </citation>
    <scope>NUCLEOTIDE SEQUENCE [LARGE SCALE GENOMIC DNA]</scope>
    <source>
        <strain evidence="2 3">DSM 8512</strain>
    </source>
</reference>
<evidence type="ECO:0000313" key="2">
    <source>
        <dbReference type="EMBL" id="SEO43664.1"/>
    </source>
</evidence>
<feature type="compositionally biased region" description="Polar residues" evidence="1">
    <location>
        <begin position="7"/>
        <end position="25"/>
    </location>
</feature>
<proteinExistence type="predicted"/>
<feature type="region of interest" description="Disordered" evidence="1">
    <location>
        <begin position="1"/>
        <end position="25"/>
    </location>
</feature>
<evidence type="ECO:0000256" key="1">
    <source>
        <dbReference type="SAM" id="MobiDB-lite"/>
    </source>
</evidence>
<organism evidence="2 3">
    <name type="scientific">Paracoccus alcaliphilus</name>
    <dbReference type="NCBI Taxonomy" id="34002"/>
    <lineage>
        <taxon>Bacteria</taxon>
        <taxon>Pseudomonadati</taxon>
        <taxon>Pseudomonadota</taxon>
        <taxon>Alphaproteobacteria</taxon>
        <taxon>Rhodobacterales</taxon>
        <taxon>Paracoccaceae</taxon>
        <taxon>Paracoccus</taxon>
    </lineage>
</organism>